<gene>
    <name evidence="1" type="ORF">SAMN02745136_05079</name>
</gene>
<accession>A0A1M7BCD7</accession>
<evidence type="ECO:0000313" key="1">
    <source>
        <dbReference type="EMBL" id="SHL52581.1"/>
    </source>
</evidence>
<proteinExistence type="predicted"/>
<reference evidence="1 2" key="1">
    <citation type="submission" date="2016-11" db="EMBL/GenBank/DDBJ databases">
        <authorList>
            <person name="Jaros S."/>
            <person name="Januszkiewicz K."/>
            <person name="Wedrychowicz H."/>
        </authorList>
    </citation>
    <scope>NUCLEOTIDE SEQUENCE [LARGE SCALE GENOMIC DNA]</scope>
    <source>
        <strain evidence="1 2">DSM 15929</strain>
    </source>
</reference>
<sequence length="198" mass="21702">MDYFGAPFQDFLQPSSNIIRVENAVIEEVNVETCETGYILISYTVPLPNSGNQNEQIRLNVSRYTIIISQYGAPLSLCNLEVGMRVNAEFSAAVTSSIPPQSSAYSIIVIRDESNTMVTTDRVVSNDAVNGVLTTGNPFDLSEQISFIISDDTIIIGRNGNRIPLGQVKPGQMVIVEHADFQTMSIPPQSPAYRVKVI</sequence>
<dbReference type="EMBL" id="FRAC01000036">
    <property type="protein sequence ID" value="SHL52581.1"/>
    <property type="molecule type" value="Genomic_DNA"/>
</dbReference>
<organism evidence="1 2">
    <name type="scientific">Anaerocolumna jejuensis DSM 15929</name>
    <dbReference type="NCBI Taxonomy" id="1121322"/>
    <lineage>
        <taxon>Bacteria</taxon>
        <taxon>Bacillati</taxon>
        <taxon>Bacillota</taxon>
        <taxon>Clostridia</taxon>
        <taxon>Lachnospirales</taxon>
        <taxon>Lachnospiraceae</taxon>
        <taxon>Anaerocolumna</taxon>
    </lineage>
</organism>
<evidence type="ECO:0000313" key="2">
    <source>
        <dbReference type="Proteomes" id="UP000184386"/>
    </source>
</evidence>
<protein>
    <submittedName>
        <fullName evidence="1">Uncharacterized protein</fullName>
    </submittedName>
</protein>
<dbReference type="OrthoDB" id="2029085at2"/>
<keyword evidence="2" id="KW-1185">Reference proteome</keyword>
<dbReference type="RefSeq" id="WP_073279994.1">
    <property type="nucleotide sequence ID" value="NZ_FRAC01000036.1"/>
</dbReference>
<dbReference type="AlphaFoldDB" id="A0A1M7BCD7"/>
<dbReference type="Proteomes" id="UP000184386">
    <property type="component" value="Unassembled WGS sequence"/>
</dbReference>
<name>A0A1M7BCD7_9FIRM</name>